<dbReference type="EMBL" id="MN740006">
    <property type="protein sequence ID" value="QHT83217.1"/>
    <property type="molecule type" value="Genomic_DNA"/>
</dbReference>
<evidence type="ECO:0000313" key="1">
    <source>
        <dbReference type="EMBL" id="QHT83217.1"/>
    </source>
</evidence>
<proteinExistence type="predicted"/>
<name>A0A6C0HSA8_9ZZZZ</name>
<accession>A0A6C0HSA8</accession>
<organism evidence="1">
    <name type="scientific">viral metagenome</name>
    <dbReference type="NCBI Taxonomy" id="1070528"/>
    <lineage>
        <taxon>unclassified sequences</taxon>
        <taxon>metagenomes</taxon>
        <taxon>organismal metagenomes</taxon>
    </lineage>
</organism>
<dbReference type="AlphaFoldDB" id="A0A6C0HSA8"/>
<reference evidence="1" key="1">
    <citation type="journal article" date="2020" name="Nature">
        <title>Giant virus diversity and host interactions through global metagenomics.</title>
        <authorList>
            <person name="Schulz F."/>
            <person name="Roux S."/>
            <person name="Paez-Espino D."/>
            <person name="Jungbluth S."/>
            <person name="Walsh D.A."/>
            <person name="Denef V.J."/>
            <person name="McMahon K.D."/>
            <person name="Konstantinidis K.T."/>
            <person name="Eloe-Fadrosh E.A."/>
            <person name="Kyrpides N.C."/>
            <person name="Woyke T."/>
        </authorList>
    </citation>
    <scope>NUCLEOTIDE SEQUENCE</scope>
    <source>
        <strain evidence="1">GVMAG-M-3300023184-167</strain>
    </source>
</reference>
<sequence length="102" mass="11958">MSWIDYTSPIHYPTGKINCDWECKKNKRINQNDQLTTSWKHRTYLQTNSDLIINQNTKNAIVDTPQVFNVNKRGYSYNSQYPSDLKQSFLKKDPIVCPSITI</sequence>
<protein>
    <submittedName>
        <fullName evidence="1">Uncharacterized protein</fullName>
    </submittedName>
</protein>